<dbReference type="EMBL" id="OZ034814">
    <property type="protein sequence ID" value="CAL1360275.1"/>
    <property type="molecule type" value="Genomic_DNA"/>
</dbReference>
<dbReference type="AlphaFoldDB" id="A0AAV2CWQ0"/>
<evidence type="ECO:0000256" key="1">
    <source>
        <dbReference type="SAM" id="MobiDB-lite"/>
    </source>
</evidence>
<organism evidence="2 3">
    <name type="scientific">Linum trigynum</name>
    <dbReference type="NCBI Taxonomy" id="586398"/>
    <lineage>
        <taxon>Eukaryota</taxon>
        <taxon>Viridiplantae</taxon>
        <taxon>Streptophyta</taxon>
        <taxon>Embryophyta</taxon>
        <taxon>Tracheophyta</taxon>
        <taxon>Spermatophyta</taxon>
        <taxon>Magnoliopsida</taxon>
        <taxon>eudicotyledons</taxon>
        <taxon>Gunneridae</taxon>
        <taxon>Pentapetalae</taxon>
        <taxon>rosids</taxon>
        <taxon>fabids</taxon>
        <taxon>Malpighiales</taxon>
        <taxon>Linaceae</taxon>
        <taxon>Linum</taxon>
    </lineage>
</organism>
<feature type="region of interest" description="Disordered" evidence="1">
    <location>
        <begin position="28"/>
        <end position="89"/>
    </location>
</feature>
<accession>A0AAV2CWQ0</accession>
<sequence length="103" mass="10702">MATTPPPPPLGGGKLTQLGVDGLARIRRTPTVSSSPNVKGDKEAQQAKNKVKPSVSELSDEFLEEATEKDSMKAEHVSSSGGALAGGGGAGRWLFAETLRLDE</sequence>
<reference evidence="2 3" key="1">
    <citation type="submission" date="2024-04" db="EMBL/GenBank/DDBJ databases">
        <authorList>
            <person name="Fracassetti M."/>
        </authorList>
    </citation>
    <scope>NUCLEOTIDE SEQUENCE [LARGE SCALE GENOMIC DNA]</scope>
</reference>
<keyword evidence="3" id="KW-1185">Reference proteome</keyword>
<gene>
    <name evidence="2" type="ORF">LTRI10_LOCUS7721</name>
</gene>
<evidence type="ECO:0000313" key="3">
    <source>
        <dbReference type="Proteomes" id="UP001497516"/>
    </source>
</evidence>
<name>A0AAV2CWQ0_9ROSI</name>
<proteinExistence type="predicted"/>
<dbReference type="Proteomes" id="UP001497516">
    <property type="component" value="Chromosome 10"/>
</dbReference>
<evidence type="ECO:0000313" key="2">
    <source>
        <dbReference type="EMBL" id="CAL1360275.1"/>
    </source>
</evidence>
<protein>
    <submittedName>
        <fullName evidence="2">Uncharacterized protein</fullName>
    </submittedName>
</protein>
<feature type="compositionally biased region" description="Basic and acidic residues" evidence="1">
    <location>
        <begin position="66"/>
        <end position="76"/>
    </location>
</feature>